<dbReference type="InterPro" id="IPR014198">
    <property type="entry name" value="Spore_III_AB"/>
</dbReference>
<evidence type="ECO:0000313" key="3">
    <source>
        <dbReference type="EMBL" id="CDF58217.1"/>
    </source>
</evidence>
<keyword evidence="4" id="KW-1185">Reference proteome</keyword>
<dbReference type="Proteomes" id="UP000014923">
    <property type="component" value="Unassembled WGS sequence"/>
</dbReference>
<dbReference type="AlphaFoldDB" id="R7RPT6"/>
<keyword evidence="2" id="KW-0812">Transmembrane</keyword>
<evidence type="ECO:0000256" key="2">
    <source>
        <dbReference type="SAM" id="Phobius"/>
    </source>
</evidence>
<feature type="transmembrane region" description="Helical" evidence="2">
    <location>
        <begin position="6"/>
        <end position="25"/>
    </location>
</feature>
<keyword evidence="2" id="KW-1133">Transmembrane helix</keyword>
<name>R7RPT6_9CLOT</name>
<dbReference type="EMBL" id="CAVN010000095">
    <property type="protein sequence ID" value="CDF58217.1"/>
    <property type="molecule type" value="Genomic_DNA"/>
</dbReference>
<protein>
    <recommendedName>
        <fullName evidence="5">Stage III sporulation protein AB</fullName>
    </recommendedName>
</protein>
<gene>
    <name evidence="3" type="ORF">TCEL_00263</name>
</gene>
<dbReference type="RefSeq" id="WP_018662094.1">
    <property type="nucleotide sequence ID" value="NZ_HF952018.1"/>
</dbReference>
<keyword evidence="1" id="KW-0175">Coiled coil</keyword>
<dbReference type="HOGENOM" id="CLU_120887_1_0_9"/>
<dbReference type="OrthoDB" id="1957909at2"/>
<feature type="coiled-coil region" evidence="1">
    <location>
        <begin position="128"/>
        <end position="158"/>
    </location>
</feature>
<dbReference type="eggNOG" id="ENOG5032S0Q">
    <property type="taxonomic scope" value="Bacteria"/>
</dbReference>
<accession>R7RPT6</accession>
<dbReference type="NCBIfam" id="TIGR02833">
    <property type="entry name" value="spore_III_AB"/>
    <property type="match status" value="1"/>
</dbReference>
<evidence type="ECO:0000313" key="4">
    <source>
        <dbReference type="Proteomes" id="UP000014923"/>
    </source>
</evidence>
<organism evidence="3 4">
    <name type="scientific">Thermobrachium celere DSM 8682</name>
    <dbReference type="NCBI Taxonomy" id="941824"/>
    <lineage>
        <taxon>Bacteria</taxon>
        <taxon>Bacillati</taxon>
        <taxon>Bacillota</taxon>
        <taxon>Clostridia</taxon>
        <taxon>Eubacteriales</taxon>
        <taxon>Clostridiaceae</taxon>
        <taxon>Thermobrachium</taxon>
    </lineage>
</organism>
<comment type="caution">
    <text evidence="3">The sequence shown here is derived from an EMBL/GenBank/DDBJ whole genome shotgun (WGS) entry which is preliminary data.</text>
</comment>
<reference evidence="3" key="1">
    <citation type="submission" date="2013-03" db="EMBL/GenBank/DDBJ databases">
        <title>Draft genome sequence of the hydrogen-ethanol-producing anaerobic alkalithermophilic Caloramator celere.</title>
        <authorList>
            <person name="Ciranna A."/>
            <person name="Larjo A."/>
            <person name="Kivisto A."/>
            <person name="Santala V."/>
            <person name="Roos C."/>
            <person name="Karp M."/>
        </authorList>
    </citation>
    <scope>NUCLEOTIDE SEQUENCE [LARGE SCALE GENOMIC DNA]</scope>
    <source>
        <strain evidence="3">DSM 8682</strain>
    </source>
</reference>
<proteinExistence type="predicted"/>
<sequence length="172" mass="19888">MLKILGAMLIIMSTSAMGYLYSFGYRERVRQLRELQFSLNSLSSEILYASNPLWIAFSNVSKVCTSPFKELFLKISENLKNRSTETLVEAFNLAYNEYKEEFYLEKEDIELLNTFIQGLSSNDTEGHKKNFNIAIKKLESIEKDAEDKRQKNEKLYNYLGVLCGLLIVILLV</sequence>
<feature type="transmembrane region" description="Helical" evidence="2">
    <location>
        <begin position="155"/>
        <end position="171"/>
    </location>
</feature>
<keyword evidence="2" id="KW-0472">Membrane</keyword>
<dbReference type="Pfam" id="PF09548">
    <property type="entry name" value="Spore_III_AB"/>
    <property type="match status" value="1"/>
</dbReference>
<dbReference type="PIRSF" id="PIRSF021435">
    <property type="entry name" value="SpoIIIAB"/>
    <property type="match status" value="1"/>
</dbReference>
<evidence type="ECO:0008006" key="5">
    <source>
        <dbReference type="Google" id="ProtNLM"/>
    </source>
</evidence>
<evidence type="ECO:0000256" key="1">
    <source>
        <dbReference type="SAM" id="Coils"/>
    </source>
</evidence>